<organism evidence="1 4">
    <name type="scientific">Adineta steineri</name>
    <dbReference type="NCBI Taxonomy" id="433720"/>
    <lineage>
        <taxon>Eukaryota</taxon>
        <taxon>Metazoa</taxon>
        <taxon>Spiralia</taxon>
        <taxon>Gnathifera</taxon>
        <taxon>Rotifera</taxon>
        <taxon>Eurotatoria</taxon>
        <taxon>Bdelloidea</taxon>
        <taxon>Adinetida</taxon>
        <taxon>Adinetidae</taxon>
        <taxon>Adineta</taxon>
    </lineage>
</organism>
<dbReference type="Gene3D" id="3.40.50.10140">
    <property type="entry name" value="Toll/interleukin-1 receptor homology (TIR) domain"/>
    <property type="match status" value="1"/>
</dbReference>
<evidence type="ECO:0000313" key="2">
    <source>
        <dbReference type="EMBL" id="CAF1179250.1"/>
    </source>
</evidence>
<dbReference type="EMBL" id="CAJNOI010000092">
    <property type="protein sequence ID" value="CAF1044345.1"/>
    <property type="molecule type" value="Genomic_DNA"/>
</dbReference>
<dbReference type="OrthoDB" id="9997599at2759"/>
<reference evidence="1" key="1">
    <citation type="submission" date="2021-02" db="EMBL/GenBank/DDBJ databases">
        <authorList>
            <person name="Nowell W R."/>
        </authorList>
    </citation>
    <scope>NUCLEOTIDE SEQUENCE</scope>
</reference>
<dbReference type="Proteomes" id="UP000663832">
    <property type="component" value="Unassembled WGS sequence"/>
</dbReference>
<dbReference type="SUPFAM" id="SSF52200">
    <property type="entry name" value="Toll/Interleukin receptor TIR domain"/>
    <property type="match status" value="1"/>
</dbReference>
<evidence type="ECO:0000313" key="3">
    <source>
        <dbReference type="Proteomes" id="UP000663832"/>
    </source>
</evidence>
<evidence type="ECO:0000313" key="1">
    <source>
        <dbReference type="EMBL" id="CAF1044345.1"/>
    </source>
</evidence>
<dbReference type="AlphaFoldDB" id="A0A814K4B2"/>
<name>A0A814K4B2_9BILA</name>
<comment type="caution">
    <text evidence="1">The sequence shown here is derived from an EMBL/GenBank/DDBJ whole genome shotgun (WGS) entry which is preliminary data.</text>
</comment>
<dbReference type="InterPro" id="IPR035897">
    <property type="entry name" value="Toll_tir_struct_dom_sf"/>
</dbReference>
<accession>A0A814K4B2</accession>
<dbReference type="EMBL" id="CAJNOM010000173">
    <property type="protein sequence ID" value="CAF1179250.1"/>
    <property type="molecule type" value="Genomic_DNA"/>
</dbReference>
<proteinExistence type="predicted"/>
<evidence type="ECO:0000313" key="4">
    <source>
        <dbReference type="Proteomes" id="UP000663877"/>
    </source>
</evidence>
<protein>
    <recommendedName>
        <fullName evidence="5">TIR domain-containing protein</fullName>
    </recommendedName>
</protein>
<sequence>MATSSTATDRSINNDSYSKNCVLSVEKYGHSIKFFNNEIFRAHFQQHLSNAYSLKCCLRSTDSQDIDIELVGMKQNVKAARDNIKKLFESVQEKIFNREDTDQKMIYWSQHIISDSVVPVIEEIMNKENIFALWDKTAMFSGYLKAIYFTHEPYTTTAEKITDILTREIGYVADLGMPKENTKNFLTAIDDFIVMQQHPEFAFIQCRYAFKTHFKISLFGRKNLLKKIKRQLQSLIQKHTVQIYRLTLKDSQQEYLLDHCCEQIQNIEDEYKDDHVKIRIRLKEFSAPQYVAEKVKQKITDLILYSTICRFSKMGNEIIVTDDQRTHIYQIARKNYCRIEKIDNQTDWIVCPIPKAFSSSSATSNLTVQRSNEFCSGLSMKKISILQSSIEIYLADQIASIPRDLTIISSDVGAIEEQTEYRSDNGYVEEKSGRKFFFYLWSPILSNDEKQNKKFRKSIEKFISSTLQSVVNCCPQAIRIAFSTSNWENMEIEQQKQFVEILINEIKRDIESRNSKWRILLLFNHQQKNLYTEFSRLLTKLQTYEDGFAQVSCAISTMQITLTTSSNDDLRRCEHEINDYVQKHIISNRSVNLQFDFRRWNQHMINSFYSYCLTKSVLLRLTLMNDVELQLIGSILDVEKVTAKCQLMCDISDELTSTNQNQSSSTGYNIYFSYCRSNQSTCHQLFNCLTNEGYSICRKSSKKSLSTSDIEKSDVFLVVFTEEFSKDLDCIAAYNHAKSIKKTLIPLVIRQRNQDNEWLSSLTLAALFYDLFDCEIDLEFIDDFDLEYDQLLSTLLRYTKPGISGQPYPAKRTIDKPQNENENENYQEIIFGQKSAALQKITPEQNRQLQLVYQQELQKKIEVKKIPSDEIDDLVVSLTVIVDDIKTLLAGHENDYSQIRPHWPLDKSCQIALNDFLYCVKRWLEKAPNVIKGNFPPFTPTGDVNDALFTIHQAPQGDSDQRTYELIDCSPPSMYFSVLPSDLGCCFNDEQADEYHARLLRKTKPKNEMDMKIEKNSVVWECQSVDQLKIGDALKTAEDIRKIEERDNPNRIWTKTRGAKAFIEQKIKNIREFQDLCERFK</sequence>
<evidence type="ECO:0008006" key="5">
    <source>
        <dbReference type="Google" id="ProtNLM"/>
    </source>
</evidence>
<dbReference type="Proteomes" id="UP000663877">
    <property type="component" value="Unassembled WGS sequence"/>
</dbReference>
<gene>
    <name evidence="1" type="ORF">BJG266_LOCUS18251</name>
    <name evidence="2" type="ORF">QVE165_LOCUS24584</name>
</gene>
<keyword evidence="3" id="KW-1185">Reference proteome</keyword>